<evidence type="ECO:0000313" key="8">
    <source>
        <dbReference type="Proteomes" id="UP001497392"/>
    </source>
</evidence>
<feature type="domain" description="Lactate/malate dehydrogenase N-terminal" evidence="5">
    <location>
        <begin position="40"/>
        <end position="175"/>
    </location>
</feature>
<dbReference type="PIRSF" id="PIRSF000102">
    <property type="entry name" value="Lac_mal_DH"/>
    <property type="match status" value="1"/>
</dbReference>
<evidence type="ECO:0000313" key="7">
    <source>
        <dbReference type="EMBL" id="CAL5219078.1"/>
    </source>
</evidence>
<evidence type="ECO:0000256" key="1">
    <source>
        <dbReference type="ARBA" id="ARBA00009613"/>
    </source>
</evidence>
<evidence type="ECO:0000256" key="4">
    <source>
        <dbReference type="SAM" id="Phobius"/>
    </source>
</evidence>
<evidence type="ECO:0000256" key="3">
    <source>
        <dbReference type="RuleBase" id="RU003369"/>
    </source>
</evidence>
<dbReference type="InterPro" id="IPR015955">
    <property type="entry name" value="Lactate_DH/Glyco_Ohase_4_C"/>
</dbReference>
<dbReference type="Pfam" id="PF02866">
    <property type="entry name" value="Ldh_1_C"/>
    <property type="match status" value="1"/>
</dbReference>
<evidence type="ECO:0000256" key="2">
    <source>
        <dbReference type="ARBA" id="ARBA00023002"/>
    </source>
</evidence>
<keyword evidence="2 3" id="KW-0560">Oxidoreductase</keyword>
<feature type="transmembrane region" description="Helical" evidence="4">
    <location>
        <begin position="39"/>
        <end position="59"/>
    </location>
</feature>
<comment type="caution">
    <text evidence="7">The sequence shown here is derived from an EMBL/GenBank/DDBJ whole genome shotgun (WGS) entry which is preliminary data.</text>
</comment>
<comment type="similarity">
    <text evidence="1">Belongs to the LDH/MDH superfamily. MDH type 2 family.</text>
</comment>
<dbReference type="PANTHER" id="PTHR23382">
    <property type="entry name" value="MALATE DEHYDROGENASE"/>
    <property type="match status" value="1"/>
</dbReference>
<evidence type="ECO:0000259" key="5">
    <source>
        <dbReference type="Pfam" id="PF00056"/>
    </source>
</evidence>
<dbReference type="InterPro" id="IPR001236">
    <property type="entry name" value="Lactate/malate_DH_N"/>
</dbReference>
<sequence length="355" mass="38364">MDALAIIKYCCAAAAGAWAALLINGSFARRRGLAPLRPLRILITGAAGHIGYALAPLIARGQMCGPQQQVILRMHDREQAAQNLAAVQMELDDLASDLLLGTEVSHDLEEACKDVDIAVLLSGLPPRRSMEDFFAQSREMYSVIGRALNDHASQHVKVVIVPQPASAGAAAVRASAPRLAPQNITVLSRLAHNRLIQQVADPLAIHSSEVSNVIVWGNPTSTSALDVLHGTVRRGLRVVPVQNCVDDELVQIMSQAVRERTTAIVQARNLTPALSVAGAICDHFHDWLLGTPEGTWVSMGVASDGSYGVPENLYFSFPVTCRNNQWHIVQGLPVGKDLEDQLQACIQEAEKEQQH</sequence>
<reference evidence="7 8" key="1">
    <citation type="submission" date="2024-06" db="EMBL/GenBank/DDBJ databases">
        <authorList>
            <person name="Kraege A."/>
            <person name="Thomma B."/>
        </authorList>
    </citation>
    <scope>NUCLEOTIDE SEQUENCE [LARGE SCALE GENOMIC DNA]</scope>
</reference>
<keyword evidence="4" id="KW-0472">Membrane</keyword>
<accession>A0ABP1FGP3</accession>
<dbReference type="EMBL" id="CAXHTA020000002">
    <property type="protein sequence ID" value="CAL5219078.1"/>
    <property type="molecule type" value="Genomic_DNA"/>
</dbReference>
<dbReference type="InterPro" id="IPR022383">
    <property type="entry name" value="Lactate/malate_DH_C"/>
</dbReference>
<gene>
    <name evidence="7" type="primary">g842</name>
    <name evidence="7" type="ORF">VP750_LOCUS737</name>
</gene>
<dbReference type="Proteomes" id="UP001497392">
    <property type="component" value="Unassembled WGS sequence"/>
</dbReference>
<dbReference type="Pfam" id="PF00056">
    <property type="entry name" value="Ldh_1_N"/>
    <property type="match status" value="1"/>
</dbReference>
<feature type="domain" description="Lactate/malate dehydrogenase C-terminal" evidence="6">
    <location>
        <begin position="189"/>
        <end position="351"/>
    </location>
</feature>
<name>A0ABP1FGP3_9CHLO</name>
<dbReference type="SUPFAM" id="SSF56327">
    <property type="entry name" value="LDH C-terminal domain-like"/>
    <property type="match status" value="1"/>
</dbReference>
<dbReference type="SUPFAM" id="SSF51735">
    <property type="entry name" value="NAD(P)-binding Rossmann-fold domains"/>
    <property type="match status" value="1"/>
</dbReference>
<feature type="transmembrane region" description="Helical" evidence="4">
    <location>
        <begin position="6"/>
        <end position="27"/>
    </location>
</feature>
<dbReference type="Gene3D" id="3.90.110.10">
    <property type="entry name" value="Lactate dehydrogenase/glycoside hydrolase, family 4, C-terminal"/>
    <property type="match status" value="1"/>
</dbReference>
<keyword evidence="4" id="KW-0812">Transmembrane</keyword>
<dbReference type="Gene3D" id="3.40.50.720">
    <property type="entry name" value="NAD(P)-binding Rossmann-like Domain"/>
    <property type="match status" value="1"/>
</dbReference>
<organism evidence="7 8">
    <name type="scientific">Coccomyxa viridis</name>
    <dbReference type="NCBI Taxonomy" id="1274662"/>
    <lineage>
        <taxon>Eukaryota</taxon>
        <taxon>Viridiplantae</taxon>
        <taxon>Chlorophyta</taxon>
        <taxon>core chlorophytes</taxon>
        <taxon>Trebouxiophyceae</taxon>
        <taxon>Trebouxiophyceae incertae sedis</taxon>
        <taxon>Coccomyxaceae</taxon>
        <taxon>Coccomyxa</taxon>
    </lineage>
</organism>
<keyword evidence="4" id="KW-1133">Transmembrane helix</keyword>
<protein>
    <submittedName>
        <fullName evidence="7">G842 protein</fullName>
    </submittedName>
</protein>
<dbReference type="InterPro" id="IPR001557">
    <property type="entry name" value="L-lactate/malate_DH"/>
</dbReference>
<evidence type="ECO:0000259" key="6">
    <source>
        <dbReference type="Pfam" id="PF02866"/>
    </source>
</evidence>
<keyword evidence="8" id="KW-1185">Reference proteome</keyword>
<proteinExistence type="inferred from homology"/>
<dbReference type="InterPro" id="IPR010945">
    <property type="entry name" value="Malate_DH_type2"/>
</dbReference>
<dbReference type="InterPro" id="IPR036291">
    <property type="entry name" value="NAD(P)-bd_dom_sf"/>
</dbReference>